<dbReference type="SUPFAM" id="SSF52821">
    <property type="entry name" value="Rhodanese/Cell cycle control phosphatase"/>
    <property type="match status" value="1"/>
</dbReference>
<protein>
    <submittedName>
        <fullName evidence="2">Rhodanese-like domain-containing protein</fullName>
    </submittedName>
</protein>
<dbReference type="CDD" id="cd00158">
    <property type="entry name" value="RHOD"/>
    <property type="match status" value="1"/>
</dbReference>
<dbReference type="Gene3D" id="3.40.250.10">
    <property type="entry name" value="Rhodanese-like domain"/>
    <property type="match status" value="1"/>
</dbReference>
<dbReference type="Proteomes" id="UP000808337">
    <property type="component" value="Unassembled WGS sequence"/>
</dbReference>
<name>A0A9D7XU96_9BACT</name>
<organism evidence="2 3">
    <name type="scientific">Candidatus Opimibacter skivensis</name>
    <dbReference type="NCBI Taxonomy" id="2982028"/>
    <lineage>
        <taxon>Bacteria</taxon>
        <taxon>Pseudomonadati</taxon>
        <taxon>Bacteroidota</taxon>
        <taxon>Saprospiria</taxon>
        <taxon>Saprospirales</taxon>
        <taxon>Saprospiraceae</taxon>
        <taxon>Candidatus Opimibacter</taxon>
    </lineage>
</organism>
<feature type="domain" description="Rhodanese" evidence="1">
    <location>
        <begin position="15"/>
        <end position="101"/>
    </location>
</feature>
<dbReference type="InterPro" id="IPR001763">
    <property type="entry name" value="Rhodanese-like_dom"/>
</dbReference>
<comment type="caution">
    <text evidence="2">The sequence shown here is derived from an EMBL/GenBank/DDBJ whole genome shotgun (WGS) entry which is preliminary data.</text>
</comment>
<dbReference type="Pfam" id="PF00581">
    <property type="entry name" value="Rhodanese"/>
    <property type="match status" value="1"/>
</dbReference>
<dbReference type="InterPro" id="IPR036873">
    <property type="entry name" value="Rhodanese-like_dom_sf"/>
</dbReference>
<gene>
    <name evidence="2" type="ORF">IPP15_19675</name>
</gene>
<sequence length="102" mass="11428">MKEITATELNARMKSGEEIILIDVREPYENEEFNIGGVNIPLAEIPESIERLKAYGDADVVLYCRSGNRSGMAQKILAVQFDMHNTVNLKGGMNAWKADVRE</sequence>
<proteinExistence type="predicted"/>
<evidence type="ECO:0000259" key="1">
    <source>
        <dbReference type="PROSITE" id="PS50206"/>
    </source>
</evidence>
<dbReference type="PANTHER" id="PTHR44086">
    <property type="entry name" value="THIOSULFATE SULFURTRANSFERASE RDL2, MITOCHONDRIAL-RELATED"/>
    <property type="match status" value="1"/>
</dbReference>
<reference evidence="2 3" key="1">
    <citation type="submission" date="2020-10" db="EMBL/GenBank/DDBJ databases">
        <title>Connecting structure to function with the recovery of over 1000 high-quality activated sludge metagenome-assembled genomes encoding full-length rRNA genes using long-read sequencing.</title>
        <authorList>
            <person name="Singleton C.M."/>
            <person name="Petriglieri F."/>
            <person name="Kristensen J.M."/>
            <person name="Kirkegaard R.H."/>
            <person name="Michaelsen T.Y."/>
            <person name="Andersen M.H."/>
            <person name="Karst S.M."/>
            <person name="Dueholm M.S."/>
            <person name="Nielsen P.H."/>
            <person name="Albertsen M."/>
        </authorList>
    </citation>
    <scope>NUCLEOTIDE SEQUENCE [LARGE SCALE GENOMIC DNA]</scope>
    <source>
        <strain evidence="2">Ribe_18-Q3-R11-54_MAXAC.273</strain>
    </source>
</reference>
<dbReference type="AlphaFoldDB" id="A0A9D7XU96"/>
<dbReference type="PANTHER" id="PTHR44086:SF10">
    <property type="entry name" value="THIOSULFATE SULFURTRANSFERASE_RHODANESE-LIKE DOMAIN-CONTAINING PROTEIN 3"/>
    <property type="match status" value="1"/>
</dbReference>
<dbReference type="EMBL" id="JADKGY010000029">
    <property type="protein sequence ID" value="MBK9984553.1"/>
    <property type="molecule type" value="Genomic_DNA"/>
</dbReference>
<dbReference type="SMART" id="SM00450">
    <property type="entry name" value="RHOD"/>
    <property type="match status" value="1"/>
</dbReference>
<dbReference type="GO" id="GO:0004792">
    <property type="term" value="F:thiosulfate-cyanide sulfurtransferase activity"/>
    <property type="evidence" value="ECO:0007669"/>
    <property type="project" value="TreeGrafter"/>
</dbReference>
<dbReference type="PROSITE" id="PS50206">
    <property type="entry name" value="RHODANESE_3"/>
    <property type="match status" value="1"/>
</dbReference>
<accession>A0A9D7XU96</accession>
<evidence type="ECO:0000313" key="2">
    <source>
        <dbReference type="EMBL" id="MBK9984553.1"/>
    </source>
</evidence>
<evidence type="ECO:0000313" key="3">
    <source>
        <dbReference type="Proteomes" id="UP000808337"/>
    </source>
</evidence>